<sequence>LNWRFAPTPERKTEEQGYTARCAGPARALRQRQKVKLPLCQCTARCADSRS</sequence>
<accession>A0A392SKY6</accession>
<organism evidence="1 2">
    <name type="scientific">Trifolium medium</name>
    <dbReference type="NCBI Taxonomy" id="97028"/>
    <lineage>
        <taxon>Eukaryota</taxon>
        <taxon>Viridiplantae</taxon>
        <taxon>Streptophyta</taxon>
        <taxon>Embryophyta</taxon>
        <taxon>Tracheophyta</taxon>
        <taxon>Spermatophyta</taxon>
        <taxon>Magnoliopsida</taxon>
        <taxon>eudicotyledons</taxon>
        <taxon>Gunneridae</taxon>
        <taxon>Pentapetalae</taxon>
        <taxon>rosids</taxon>
        <taxon>fabids</taxon>
        <taxon>Fabales</taxon>
        <taxon>Fabaceae</taxon>
        <taxon>Papilionoideae</taxon>
        <taxon>50 kb inversion clade</taxon>
        <taxon>NPAAA clade</taxon>
        <taxon>Hologalegina</taxon>
        <taxon>IRL clade</taxon>
        <taxon>Trifolieae</taxon>
        <taxon>Trifolium</taxon>
    </lineage>
</organism>
<evidence type="ECO:0000313" key="1">
    <source>
        <dbReference type="EMBL" id="MCI48625.1"/>
    </source>
</evidence>
<protein>
    <submittedName>
        <fullName evidence="1">Uncharacterized protein</fullName>
    </submittedName>
</protein>
<dbReference type="Proteomes" id="UP000265520">
    <property type="component" value="Unassembled WGS sequence"/>
</dbReference>
<dbReference type="AlphaFoldDB" id="A0A392SKY6"/>
<name>A0A392SKY6_9FABA</name>
<proteinExistence type="predicted"/>
<dbReference type="EMBL" id="LXQA010389206">
    <property type="protein sequence ID" value="MCI48625.1"/>
    <property type="molecule type" value="Genomic_DNA"/>
</dbReference>
<reference evidence="1 2" key="1">
    <citation type="journal article" date="2018" name="Front. Plant Sci.">
        <title>Red Clover (Trifolium pratense) and Zigzag Clover (T. medium) - A Picture of Genomic Similarities and Differences.</title>
        <authorList>
            <person name="Dluhosova J."/>
            <person name="Istvanek J."/>
            <person name="Nedelnik J."/>
            <person name="Repkova J."/>
        </authorList>
    </citation>
    <scope>NUCLEOTIDE SEQUENCE [LARGE SCALE GENOMIC DNA]</scope>
    <source>
        <strain evidence="2">cv. 10/8</strain>
        <tissue evidence="1">Leaf</tissue>
    </source>
</reference>
<comment type="caution">
    <text evidence="1">The sequence shown here is derived from an EMBL/GenBank/DDBJ whole genome shotgun (WGS) entry which is preliminary data.</text>
</comment>
<evidence type="ECO:0000313" key="2">
    <source>
        <dbReference type="Proteomes" id="UP000265520"/>
    </source>
</evidence>
<feature type="non-terminal residue" evidence="1">
    <location>
        <position position="1"/>
    </location>
</feature>
<keyword evidence="2" id="KW-1185">Reference proteome</keyword>